<gene>
    <name evidence="1" type="ORF">IV49_GL002102</name>
</gene>
<sequence>MHRNNQNNSYFVYDYNSNTNTPVAELGSNTELKHNGGTTQYTSGITYDGSSTGYSAYIYDGHSDWSWWNEAPDASHGDY</sequence>
<accession>A0A0R2HJC9</accession>
<reference evidence="1 2" key="1">
    <citation type="journal article" date="2015" name="Genome Announc.">
        <title>Expanding the biotechnology potential of lactobacilli through comparative genomics of 213 strains and associated genera.</title>
        <authorList>
            <person name="Sun Z."/>
            <person name="Harris H.M."/>
            <person name="McCann A."/>
            <person name="Guo C."/>
            <person name="Argimon S."/>
            <person name="Zhang W."/>
            <person name="Yang X."/>
            <person name="Jeffery I.B."/>
            <person name="Cooney J.C."/>
            <person name="Kagawa T.F."/>
            <person name="Liu W."/>
            <person name="Song Y."/>
            <person name="Salvetti E."/>
            <person name="Wrobel A."/>
            <person name="Rasinkangas P."/>
            <person name="Parkhill J."/>
            <person name="Rea M.C."/>
            <person name="O'Sullivan O."/>
            <person name="Ritari J."/>
            <person name="Douillard F.P."/>
            <person name="Paul Ross R."/>
            <person name="Yang R."/>
            <person name="Briner A.E."/>
            <person name="Felis G.E."/>
            <person name="de Vos W.M."/>
            <person name="Barrangou R."/>
            <person name="Klaenhammer T.R."/>
            <person name="Caufield P.W."/>
            <person name="Cui Y."/>
            <person name="Zhang H."/>
            <person name="O'Toole P.W."/>
        </authorList>
    </citation>
    <scope>NUCLEOTIDE SEQUENCE [LARGE SCALE GENOMIC DNA]</scope>
    <source>
        <strain evidence="1 2">DSM 20405</strain>
    </source>
</reference>
<protein>
    <submittedName>
        <fullName evidence="1">Uncharacterized protein</fullName>
    </submittedName>
</protein>
<evidence type="ECO:0000313" key="2">
    <source>
        <dbReference type="Proteomes" id="UP000051841"/>
    </source>
</evidence>
<evidence type="ECO:0000313" key="1">
    <source>
        <dbReference type="EMBL" id="KRN50453.1"/>
    </source>
</evidence>
<dbReference type="Proteomes" id="UP000051841">
    <property type="component" value="Unassembled WGS sequence"/>
</dbReference>
<dbReference type="PATRIC" id="fig|1410657.5.peg.2172"/>
<proteinExistence type="predicted"/>
<organism evidence="1 2">
    <name type="scientific">Kandleria vitulina DSM 20405</name>
    <dbReference type="NCBI Taxonomy" id="1410657"/>
    <lineage>
        <taxon>Bacteria</taxon>
        <taxon>Bacillati</taxon>
        <taxon>Bacillota</taxon>
        <taxon>Erysipelotrichia</taxon>
        <taxon>Erysipelotrichales</taxon>
        <taxon>Coprobacillaceae</taxon>
        <taxon>Kandleria</taxon>
    </lineage>
</organism>
<dbReference type="AlphaFoldDB" id="A0A0R2HJC9"/>
<dbReference type="EMBL" id="JQBL01000009">
    <property type="protein sequence ID" value="KRN50453.1"/>
    <property type="molecule type" value="Genomic_DNA"/>
</dbReference>
<name>A0A0R2HJC9_9FIRM</name>
<comment type="caution">
    <text evidence="1">The sequence shown here is derived from an EMBL/GenBank/DDBJ whole genome shotgun (WGS) entry which is preliminary data.</text>
</comment>
<keyword evidence="2" id="KW-1185">Reference proteome</keyword>